<dbReference type="Proteomes" id="UP001154114">
    <property type="component" value="Chromosome 9"/>
</dbReference>
<accession>A0A9P0G0U1</accession>
<gene>
    <name evidence="1" type="ORF">CINC_LOCUS13031</name>
</gene>
<keyword evidence="2" id="KW-1185">Reference proteome</keyword>
<dbReference type="OrthoDB" id="5281227at2759"/>
<evidence type="ECO:0000313" key="1">
    <source>
        <dbReference type="EMBL" id="CAH0628795.1"/>
    </source>
</evidence>
<protein>
    <submittedName>
        <fullName evidence="1">Uncharacterized protein</fullName>
    </submittedName>
</protein>
<evidence type="ECO:0000313" key="2">
    <source>
        <dbReference type="Proteomes" id="UP001154114"/>
    </source>
</evidence>
<dbReference type="AlphaFoldDB" id="A0A9P0G0U1"/>
<reference evidence="1" key="1">
    <citation type="submission" date="2021-12" db="EMBL/GenBank/DDBJ databases">
        <authorList>
            <person name="King R."/>
        </authorList>
    </citation>
    <scope>NUCLEOTIDE SEQUENCE</scope>
</reference>
<dbReference type="EMBL" id="LR824012">
    <property type="protein sequence ID" value="CAH0628795.1"/>
    <property type="molecule type" value="Genomic_DNA"/>
</dbReference>
<organism evidence="1 2">
    <name type="scientific">Chrysodeixis includens</name>
    <name type="common">Soybean looper</name>
    <name type="synonym">Pseudoplusia includens</name>
    <dbReference type="NCBI Taxonomy" id="689277"/>
    <lineage>
        <taxon>Eukaryota</taxon>
        <taxon>Metazoa</taxon>
        <taxon>Ecdysozoa</taxon>
        <taxon>Arthropoda</taxon>
        <taxon>Hexapoda</taxon>
        <taxon>Insecta</taxon>
        <taxon>Pterygota</taxon>
        <taxon>Neoptera</taxon>
        <taxon>Endopterygota</taxon>
        <taxon>Lepidoptera</taxon>
        <taxon>Glossata</taxon>
        <taxon>Ditrysia</taxon>
        <taxon>Noctuoidea</taxon>
        <taxon>Noctuidae</taxon>
        <taxon>Plusiinae</taxon>
        <taxon>Chrysodeixis</taxon>
    </lineage>
</organism>
<name>A0A9P0G0U1_CHRIL</name>
<sequence length="199" mass="22738">MTSKHIVGEGDHIPDEEHHVVGLPPEIILNPREKIQPEKIEVTDLVSHKQEAQELKAHHQLVHYKVKRPPLPIPMSTLQLTWAPDTLCITMESEPVVYKLWIWNSCSRPIYMHVCGLWDETARFGASWCCSPRTRIWLCSGLRVQIQIKAKPREVSPVPCANAYLQIATEHMRDMVTGYFSIPLKVKFLNYVSPPASEG</sequence>
<proteinExistence type="predicted"/>